<accession>H1S4U2</accession>
<sequence>MRADRADLLELTPEALLALANAGFVKRAQKEMAEGKAPELAQEADGTLHAAYADGTRTSLAAGRSLRDAVCSCIASGLCRHRILLVLAYQQACRNAASAAQPAGEGMQASVEEGGGGTPVTTPAGLAGGPWSPADFDDAALQAALRPATLRQAAELARARPVARLAGWRVAAPVPTAHLPMCTVRFFRCGFSRATALATRVAIATRAAVAPTWRWRSGPFALRPVAIVARSMPPWRSRRQSRMTPLRMHARPMPKRCAPLPPRPMRWRGNCGPKARPRPHWRWPRAWA</sequence>
<evidence type="ECO:0000313" key="4">
    <source>
        <dbReference type="EMBL" id="EHP42426.1"/>
    </source>
</evidence>
<dbReference type="GO" id="GO:0008270">
    <property type="term" value="F:zinc ion binding"/>
    <property type="evidence" value="ECO:0007669"/>
    <property type="project" value="UniProtKB-KW"/>
</dbReference>
<name>H1S4U2_9BURK</name>
<evidence type="ECO:0000259" key="3">
    <source>
        <dbReference type="PROSITE" id="PS50966"/>
    </source>
</evidence>
<dbReference type="InterPro" id="IPR007527">
    <property type="entry name" value="Znf_SWIM"/>
</dbReference>
<reference evidence="4 5" key="1">
    <citation type="journal article" date="2012" name="J. Bacteriol.">
        <title>De Novo Genome Project of Cupriavidus basilensis OR16.</title>
        <authorList>
            <person name="Cserhati M."/>
            <person name="Kriszt B."/>
            <person name="Szoboszlay S."/>
            <person name="Toth A."/>
            <person name="Szabo I."/>
            <person name="Tancsics A."/>
            <person name="Nagy I."/>
            <person name="Horvath B."/>
            <person name="Nagy I."/>
            <person name="Kukolya J."/>
        </authorList>
    </citation>
    <scope>NUCLEOTIDE SEQUENCE [LARGE SCALE GENOMIC DNA]</scope>
    <source>
        <strain evidence="4 5">OR16</strain>
    </source>
</reference>
<evidence type="ECO:0000313" key="5">
    <source>
        <dbReference type="Proteomes" id="UP000005808"/>
    </source>
</evidence>
<dbReference type="PATRIC" id="fig|1127483.3.peg.2833"/>
<feature type="region of interest" description="Disordered" evidence="2">
    <location>
        <begin position="252"/>
        <end position="271"/>
    </location>
</feature>
<organism evidence="4 5">
    <name type="scientific">Cupriavidus basilensis OR16</name>
    <dbReference type="NCBI Taxonomy" id="1127483"/>
    <lineage>
        <taxon>Bacteria</taxon>
        <taxon>Pseudomonadati</taxon>
        <taxon>Pseudomonadota</taxon>
        <taxon>Betaproteobacteria</taxon>
        <taxon>Burkholderiales</taxon>
        <taxon>Burkholderiaceae</taxon>
        <taxon>Cupriavidus</taxon>
    </lineage>
</organism>
<dbReference type="Proteomes" id="UP000005808">
    <property type="component" value="Unassembled WGS sequence"/>
</dbReference>
<dbReference type="EMBL" id="AHJE01000034">
    <property type="protein sequence ID" value="EHP42426.1"/>
    <property type="molecule type" value="Genomic_DNA"/>
</dbReference>
<evidence type="ECO:0000256" key="1">
    <source>
        <dbReference type="PROSITE-ProRule" id="PRU00325"/>
    </source>
</evidence>
<dbReference type="AlphaFoldDB" id="H1S4U2"/>
<keyword evidence="1" id="KW-0863">Zinc-finger</keyword>
<proteinExistence type="predicted"/>
<gene>
    <name evidence="4" type="ORF">OR16_14159</name>
</gene>
<dbReference type="PROSITE" id="PS50966">
    <property type="entry name" value="ZF_SWIM"/>
    <property type="match status" value="1"/>
</dbReference>
<comment type="caution">
    <text evidence="4">The sequence shown here is derived from an EMBL/GenBank/DDBJ whole genome shotgun (WGS) entry which is preliminary data.</text>
</comment>
<keyword evidence="1" id="KW-0479">Metal-binding</keyword>
<keyword evidence="1" id="KW-0862">Zinc</keyword>
<protein>
    <recommendedName>
        <fullName evidence="3">SWIM-type domain-containing protein</fullName>
    </recommendedName>
</protein>
<feature type="domain" description="SWIM-type" evidence="3">
    <location>
        <begin position="56"/>
        <end position="90"/>
    </location>
</feature>
<evidence type="ECO:0000256" key="2">
    <source>
        <dbReference type="SAM" id="MobiDB-lite"/>
    </source>
</evidence>
<feature type="region of interest" description="Disordered" evidence="2">
    <location>
        <begin position="104"/>
        <end position="129"/>
    </location>
</feature>